<keyword evidence="2" id="KW-1185">Reference proteome</keyword>
<reference evidence="1 2" key="1">
    <citation type="submission" date="2019-07" db="EMBL/GenBank/DDBJ databases">
        <authorList>
            <person name="Kim J."/>
        </authorList>
    </citation>
    <scope>NUCLEOTIDE SEQUENCE [LARGE SCALE GENOMIC DNA]</scope>
    <source>
        <strain evidence="2">dk17</strain>
    </source>
</reference>
<dbReference type="EMBL" id="VOEJ01000005">
    <property type="protein sequence ID" value="TWR28874.1"/>
    <property type="molecule type" value="Genomic_DNA"/>
</dbReference>
<comment type="caution">
    <text evidence="1">The sequence shown here is derived from an EMBL/GenBank/DDBJ whole genome shotgun (WGS) entry which is preliminary data.</text>
</comment>
<sequence>MNRSRKRALYLWAHYRRRNMIEYVAKEKIYEKEIVSILFNDNLGIFDLSTDNISLSICPDKFKLLLNTIQRVPYPAVPSGLAIPVHLRNLETIVSDCQYAIK</sequence>
<gene>
    <name evidence="1" type="ORF">FPZ43_11425</name>
</gene>
<accession>A0A563UC09</accession>
<evidence type="ECO:0000313" key="2">
    <source>
        <dbReference type="Proteomes" id="UP000320042"/>
    </source>
</evidence>
<name>A0A563UC09_9SPHI</name>
<organism evidence="1 2">
    <name type="scientific">Mucilaginibacter pallidiroseus</name>
    <dbReference type="NCBI Taxonomy" id="2599295"/>
    <lineage>
        <taxon>Bacteria</taxon>
        <taxon>Pseudomonadati</taxon>
        <taxon>Bacteroidota</taxon>
        <taxon>Sphingobacteriia</taxon>
        <taxon>Sphingobacteriales</taxon>
        <taxon>Sphingobacteriaceae</taxon>
        <taxon>Mucilaginibacter</taxon>
    </lineage>
</organism>
<dbReference type="AlphaFoldDB" id="A0A563UC09"/>
<proteinExistence type="predicted"/>
<dbReference type="Proteomes" id="UP000320042">
    <property type="component" value="Unassembled WGS sequence"/>
</dbReference>
<protein>
    <submittedName>
        <fullName evidence="1">Uncharacterized protein</fullName>
    </submittedName>
</protein>
<dbReference type="RefSeq" id="WP_146382059.1">
    <property type="nucleotide sequence ID" value="NZ_VOEJ01000005.1"/>
</dbReference>
<evidence type="ECO:0000313" key="1">
    <source>
        <dbReference type="EMBL" id="TWR28874.1"/>
    </source>
</evidence>